<dbReference type="Proteomes" id="UP000001194">
    <property type="component" value="Unassembled WGS sequence"/>
</dbReference>
<dbReference type="GeneID" id="6083072"/>
<dbReference type="OrthoDB" id="5314275at2759"/>
<feature type="region of interest" description="Disordered" evidence="1">
    <location>
        <begin position="1"/>
        <end position="41"/>
    </location>
</feature>
<feature type="region of interest" description="Disordered" evidence="1">
    <location>
        <begin position="213"/>
        <end position="255"/>
    </location>
</feature>
<dbReference type="RefSeq" id="XP_001887432.1">
    <property type="nucleotide sequence ID" value="XM_001887397.1"/>
</dbReference>
<reference evidence="2 3" key="1">
    <citation type="journal article" date="2008" name="Nature">
        <title>The genome of Laccaria bicolor provides insights into mycorrhizal symbiosis.</title>
        <authorList>
            <person name="Martin F."/>
            <person name="Aerts A."/>
            <person name="Ahren D."/>
            <person name="Brun A."/>
            <person name="Danchin E.G.J."/>
            <person name="Duchaussoy F."/>
            <person name="Gibon J."/>
            <person name="Kohler A."/>
            <person name="Lindquist E."/>
            <person name="Pereda V."/>
            <person name="Salamov A."/>
            <person name="Shapiro H.J."/>
            <person name="Wuyts J."/>
            <person name="Blaudez D."/>
            <person name="Buee M."/>
            <person name="Brokstein P."/>
            <person name="Canbaeck B."/>
            <person name="Cohen D."/>
            <person name="Courty P.E."/>
            <person name="Coutinho P.M."/>
            <person name="Delaruelle C."/>
            <person name="Detter J.C."/>
            <person name="Deveau A."/>
            <person name="DiFazio S."/>
            <person name="Duplessis S."/>
            <person name="Fraissinet-Tachet L."/>
            <person name="Lucic E."/>
            <person name="Frey-Klett P."/>
            <person name="Fourrey C."/>
            <person name="Feussner I."/>
            <person name="Gay G."/>
            <person name="Grimwood J."/>
            <person name="Hoegger P.J."/>
            <person name="Jain P."/>
            <person name="Kilaru S."/>
            <person name="Labbe J."/>
            <person name="Lin Y.C."/>
            <person name="Legue V."/>
            <person name="Le Tacon F."/>
            <person name="Marmeisse R."/>
            <person name="Melayah D."/>
            <person name="Montanini B."/>
            <person name="Muratet M."/>
            <person name="Nehls U."/>
            <person name="Niculita-Hirzel H."/>
            <person name="Oudot-Le Secq M.P."/>
            <person name="Peter M."/>
            <person name="Quesneville H."/>
            <person name="Rajashekar B."/>
            <person name="Reich M."/>
            <person name="Rouhier N."/>
            <person name="Schmutz J."/>
            <person name="Yin T."/>
            <person name="Chalot M."/>
            <person name="Henrissat B."/>
            <person name="Kuees U."/>
            <person name="Lucas S."/>
            <person name="Van de Peer Y."/>
            <person name="Podila G.K."/>
            <person name="Polle A."/>
            <person name="Pukkila P.J."/>
            <person name="Richardson P.M."/>
            <person name="Rouze P."/>
            <person name="Sanders I.R."/>
            <person name="Stajich J.E."/>
            <person name="Tunlid A."/>
            <person name="Tuskan G."/>
            <person name="Grigoriev I.V."/>
        </authorList>
    </citation>
    <scope>NUCLEOTIDE SEQUENCE [LARGE SCALE GENOMIC DNA]</scope>
    <source>
        <strain evidence="3">S238N-H82 / ATCC MYA-4686</strain>
    </source>
</reference>
<dbReference type="InterPro" id="IPR028018">
    <property type="entry name" value="DUF4646"/>
</dbReference>
<feature type="compositionally biased region" description="Basic and acidic residues" evidence="1">
    <location>
        <begin position="232"/>
        <end position="248"/>
    </location>
</feature>
<gene>
    <name evidence="2" type="ORF">LACBIDRAFT_310263</name>
</gene>
<dbReference type="STRING" id="486041.B0DTU4"/>
<feature type="compositionally biased region" description="Basic and acidic residues" evidence="1">
    <location>
        <begin position="213"/>
        <end position="222"/>
    </location>
</feature>
<evidence type="ECO:0000313" key="2">
    <source>
        <dbReference type="EMBL" id="EDR02041.1"/>
    </source>
</evidence>
<keyword evidence="3" id="KW-1185">Reference proteome</keyword>
<dbReference type="KEGG" id="lbc:LACBIDRAFT_310263"/>
<feature type="compositionally biased region" description="Low complexity" evidence="1">
    <location>
        <begin position="67"/>
        <end position="77"/>
    </location>
</feature>
<sequence>MIVPTEKSQPELPPYDEDSTREFTDSKSGPLRNIHTSTYGSPEYRQFSSGLPYAARPLQPDADGVVSESSSLSTSFSRPLPGTQPYSSFDPIFLVCRGQYLYKGFLPVPPPSSAIPHPFITHDVNEGDWLNFLAEIQSAATLTEKDLSRSHLPIISIIPIVNSLSAYGIRKYMKGRKESSVVKVIDFWNHHFFRPRKLEVILTKGPIKLSGTHDHPIADLHVPETSSTRSSLSDRKEGKLKGKEKAGTADDPEDNTYRLFVVSI</sequence>
<feature type="region of interest" description="Disordered" evidence="1">
    <location>
        <begin position="58"/>
        <end position="77"/>
    </location>
</feature>
<name>B0DTU4_LACBS</name>
<dbReference type="EMBL" id="DS547134">
    <property type="protein sequence ID" value="EDR02041.1"/>
    <property type="molecule type" value="Genomic_DNA"/>
</dbReference>
<proteinExistence type="predicted"/>
<accession>B0DTU4</accession>
<dbReference type="HOGENOM" id="CLU_1001358_0_0_1"/>
<evidence type="ECO:0000256" key="1">
    <source>
        <dbReference type="SAM" id="MobiDB-lite"/>
    </source>
</evidence>
<evidence type="ECO:0000313" key="3">
    <source>
        <dbReference type="Proteomes" id="UP000001194"/>
    </source>
</evidence>
<protein>
    <submittedName>
        <fullName evidence="2">Predicted protein</fullName>
    </submittedName>
</protein>
<dbReference type="InParanoid" id="B0DTU4"/>
<dbReference type="Pfam" id="PF15496">
    <property type="entry name" value="DUF4646"/>
    <property type="match status" value="1"/>
</dbReference>
<organism evidence="3">
    <name type="scientific">Laccaria bicolor (strain S238N-H82 / ATCC MYA-4686)</name>
    <name type="common">Bicoloured deceiver</name>
    <name type="synonym">Laccaria laccata var. bicolor</name>
    <dbReference type="NCBI Taxonomy" id="486041"/>
    <lineage>
        <taxon>Eukaryota</taxon>
        <taxon>Fungi</taxon>
        <taxon>Dikarya</taxon>
        <taxon>Basidiomycota</taxon>
        <taxon>Agaricomycotina</taxon>
        <taxon>Agaricomycetes</taxon>
        <taxon>Agaricomycetidae</taxon>
        <taxon>Agaricales</taxon>
        <taxon>Agaricineae</taxon>
        <taxon>Hydnangiaceae</taxon>
        <taxon>Laccaria</taxon>
    </lineage>
</organism>
<dbReference type="AlphaFoldDB" id="B0DTU4"/>